<keyword evidence="4" id="KW-1185">Reference proteome</keyword>
<feature type="domain" description="Methyltransferase type 11" evidence="1">
    <location>
        <begin position="83"/>
        <end position="175"/>
    </location>
</feature>
<dbReference type="InterPro" id="IPR013216">
    <property type="entry name" value="Methyltransf_11"/>
</dbReference>
<dbReference type="OMA" id="VYKRLIC"/>
<name>A0A813HMV5_POLGL</name>
<evidence type="ECO:0000259" key="1">
    <source>
        <dbReference type="Pfam" id="PF08241"/>
    </source>
</evidence>
<dbReference type="CDD" id="cd02440">
    <property type="entry name" value="AdoMet_MTases"/>
    <property type="match status" value="1"/>
</dbReference>
<dbReference type="EMBL" id="CAJNNV010033280">
    <property type="protein sequence ID" value="CAE8643148.1"/>
    <property type="molecule type" value="Genomic_DNA"/>
</dbReference>
<proteinExistence type="predicted"/>
<comment type="caution">
    <text evidence="2">The sequence shown here is derived from an EMBL/GenBank/DDBJ whole genome shotgun (WGS) entry which is preliminary data.</text>
</comment>
<dbReference type="OrthoDB" id="66144at2759"/>
<dbReference type="Pfam" id="PF08241">
    <property type="entry name" value="Methyltransf_11"/>
    <property type="match status" value="1"/>
</dbReference>
<dbReference type="Proteomes" id="UP000654075">
    <property type="component" value="Unassembled WGS sequence"/>
</dbReference>
<dbReference type="Gene3D" id="3.40.50.150">
    <property type="entry name" value="Vaccinia Virus protein VP39"/>
    <property type="match status" value="1"/>
</dbReference>
<dbReference type="EMBL" id="CAJNNV010032069">
    <property type="protein sequence ID" value="CAE8638800.1"/>
    <property type="molecule type" value="Genomic_DNA"/>
</dbReference>
<dbReference type="GO" id="GO:0010420">
    <property type="term" value="F:polyprenyldihydroxybenzoate methyltransferase activity"/>
    <property type="evidence" value="ECO:0007669"/>
    <property type="project" value="TreeGrafter"/>
</dbReference>
<dbReference type="InterPro" id="IPR029063">
    <property type="entry name" value="SAM-dependent_MTases_sf"/>
</dbReference>
<dbReference type="PANTHER" id="PTHR43464">
    <property type="entry name" value="METHYLTRANSFERASE"/>
    <property type="match status" value="1"/>
</dbReference>
<protein>
    <recommendedName>
        <fullName evidence="1">Methyltransferase type 11 domain-containing protein</fullName>
    </recommendedName>
</protein>
<sequence>MQHATANAPARHSSMKSEGELAARHASVLLAKTNEELAAAYDKWGIDYDQDLHKLGGGENTVGLCCLGPLKKYANANTHSRLIDIGCGTGYAAPHIHAMGWREFTALVLSQGMLDIAEKRGVYDRCIRAVLPDTGLPAESYDVVHSAGMFAPAQAPSSSFGEFIRLLKPKGLAVFSIRQHYYDSDEGAEHKDCLLDLVAKGKWEIVEKTLEPYLPADDVEAYVFVMQKL</sequence>
<evidence type="ECO:0000313" key="2">
    <source>
        <dbReference type="EMBL" id="CAE8638800.1"/>
    </source>
</evidence>
<dbReference type="SUPFAM" id="SSF53335">
    <property type="entry name" value="S-adenosyl-L-methionine-dependent methyltransferases"/>
    <property type="match status" value="1"/>
</dbReference>
<accession>A0A813HMV5</accession>
<reference evidence="2" key="1">
    <citation type="submission" date="2021-02" db="EMBL/GenBank/DDBJ databases">
        <authorList>
            <person name="Dougan E. K."/>
            <person name="Rhodes N."/>
            <person name="Thang M."/>
            <person name="Chan C."/>
        </authorList>
    </citation>
    <scope>NUCLEOTIDE SEQUENCE</scope>
</reference>
<evidence type="ECO:0000313" key="4">
    <source>
        <dbReference type="Proteomes" id="UP000654075"/>
    </source>
</evidence>
<dbReference type="AlphaFoldDB" id="A0A813HMV5"/>
<dbReference type="PANTHER" id="PTHR43464:SF23">
    <property type="entry name" value="JUVENILE HORMONE ACID O-METHYLTRANSFERASE"/>
    <property type="match status" value="1"/>
</dbReference>
<evidence type="ECO:0000313" key="3">
    <source>
        <dbReference type="EMBL" id="CAE8643148.1"/>
    </source>
</evidence>
<gene>
    <name evidence="2" type="ORF">PGLA1383_LOCUS53916</name>
    <name evidence="3" type="ORF">PGLA1383_LOCUS57515</name>
</gene>
<organism evidence="2 4">
    <name type="scientific">Polarella glacialis</name>
    <name type="common">Dinoflagellate</name>
    <dbReference type="NCBI Taxonomy" id="89957"/>
    <lineage>
        <taxon>Eukaryota</taxon>
        <taxon>Sar</taxon>
        <taxon>Alveolata</taxon>
        <taxon>Dinophyceae</taxon>
        <taxon>Suessiales</taxon>
        <taxon>Suessiaceae</taxon>
        <taxon>Polarella</taxon>
    </lineage>
</organism>